<evidence type="ECO:0000256" key="4">
    <source>
        <dbReference type="ARBA" id="ARBA00022786"/>
    </source>
</evidence>
<dbReference type="EMBL" id="OV170225">
    <property type="protein sequence ID" value="CAH0725774.1"/>
    <property type="molecule type" value="Genomic_DNA"/>
</dbReference>
<comment type="similarity">
    <text evidence="1">Belongs to the R-transferase family.</text>
</comment>
<dbReference type="Pfam" id="PF04376">
    <property type="entry name" value="ATE_N"/>
    <property type="match status" value="1"/>
</dbReference>
<dbReference type="InterPro" id="IPR030700">
    <property type="entry name" value="N-end_Aminoacyl_Trfase"/>
</dbReference>
<keyword evidence="4" id="KW-0833">Ubl conjugation pathway</keyword>
<dbReference type="OrthoDB" id="74183at2759"/>
<proteinExistence type="inferred from homology"/>
<evidence type="ECO:0000256" key="5">
    <source>
        <dbReference type="ARBA" id="ARBA00023315"/>
    </source>
</evidence>
<evidence type="ECO:0000256" key="2">
    <source>
        <dbReference type="ARBA" id="ARBA00012025"/>
    </source>
</evidence>
<evidence type="ECO:0000256" key="3">
    <source>
        <dbReference type="ARBA" id="ARBA00022679"/>
    </source>
</evidence>
<dbReference type="InterPro" id="IPR017137">
    <property type="entry name" value="Arg-tRNA-P_Trfase_1_euk"/>
</dbReference>
<evidence type="ECO:0000259" key="7">
    <source>
        <dbReference type="Pfam" id="PF04377"/>
    </source>
</evidence>
<feature type="domain" description="N-end aminoacyl transferase N-terminal" evidence="6">
    <location>
        <begin position="16"/>
        <end position="87"/>
    </location>
</feature>
<evidence type="ECO:0000313" key="8">
    <source>
        <dbReference type="EMBL" id="CAH0725774.1"/>
    </source>
</evidence>
<keyword evidence="3" id="KW-0808">Transferase</keyword>
<dbReference type="SUPFAM" id="SSF55729">
    <property type="entry name" value="Acyl-CoA N-acyltransferases (Nat)"/>
    <property type="match status" value="1"/>
</dbReference>
<evidence type="ECO:0000259" key="6">
    <source>
        <dbReference type="Pfam" id="PF04376"/>
    </source>
</evidence>
<dbReference type="InterPro" id="IPR007471">
    <property type="entry name" value="N-end_Aminoacyl_Trfase_N"/>
</dbReference>
<sequence length="508" mass="59597">MMKRSIIEYYAENERYKCGYCKKPDSNYSHGLWAHTMTVSDYQDLIDRGWRRSGKYCYKPSLDVICCPMYTIRCRALDFKPSKSQKKVFKRVNKFLMGQDEVSSGEKLKSKSCEDMTVDDIEAREQYIETTRHHHNINMDIPFIEEEGDPRNEKCHDIKRDKEIVNQPSTSGTIRENEKPPLKIDEENYKNTKTKKVVGPDPVKGPCKKAKQLRKERMLEKLKKKGVDITSIENSNKSKEKKIEDFINELPTEAKRKLEVKLVRTAPPSPEWLASSKESHQVYVKYQMTVHGDRPDKCTEPKFHDFLVHSPLLEEYSEMGPPCGYGSFHQQYWLEGKIIAVGVLDILPKCVSSVYFFYDPEYRNLTLGTYGALREIEFSRHLHSLCPDLKYYYMGFYIHSCQKMRYKGNYFPSDLLCPETYKWFPIKDCIPKLELVPNSRLDPDLDSIDENFPTESDVNYIPVLYKGEVMRYKLYRRKVGKKNEEFEEIQEYARLVGAKTAKTLIFVK</sequence>
<dbReference type="PANTHER" id="PTHR21367">
    <property type="entry name" value="ARGININE-TRNA-PROTEIN TRANSFERASE 1"/>
    <property type="match status" value="1"/>
</dbReference>
<name>A0A8J9YCL9_9NEOP</name>
<dbReference type="PIRSF" id="PIRSF037207">
    <property type="entry name" value="ATE1_euk"/>
    <property type="match status" value="1"/>
</dbReference>
<evidence type="ECO:0000313" key="9">
    <source>
        <dbReference type="Proteomes" id="UP000838878"/>
    </source>
</evidence>
<accession>A0A8J9YCL9</accession>
<feature type="domain" description="N-end rule aminoacyl transferase C-terminal" evidence="7">
    <location>
        <begin position="278"/>
        <end position="417"/>
    </location>
</feature>
<feature type="non-terminal residue" evidence="8">
    <location>
        <position position="508"/>
    </location>
</feature>
<dbReference type="PANTHER" id="PTHR21367:SF1">
    <property type="entry name" value="ARGINYL-TRNA--PROTEIN TRANSFERASE 1"/>
    <property type="match status" value="1"/>
</dbReference>
<keyword evidence="9" id="KW-1185">Reference proteome</keyword>
<dbReference type="Pfam" id="PF04377">
    <property type="entry name" value="ATE_C"/>
    <property type="match status" value="1"/>
</dbReference>
<protein>
    <recommendedName>
        <fullName evidence="2">arginyltransferase</fullName>
        <ecNumber evidence="2">2.3.2.8</ecNumber>
    </recommendedName>
</protein>
<dbReference type="GO" id="GO:0004057">
    <property type="term" value="F:arginyl-tRNA--protein transferase activity"/>
    <property type="evidence" value="ECO:0007669"/>
    <property type="project" value="UniProtKB-EC"/>
</dbReference>
<organism evidence="8 9">
    <name type="scientific">Brenthis ino</name>
    <name type="common">lesser marbled fritillary</name>
    <dbReference type="NCBI Taxonomy" id="405034"/>
    <lineage>
        <taxon>Eukaryota</taxon>
        <taxon>Metazoa</taxon>
        <taxon>Ecdysozoa</taxon>
        <taxon>Arthropoda</taxon>
        <taxon>Hexapoda</taxon>
        <taxon>Insecta</taxon>
        <taxon>Pterygota</taxon>
        <taxon>Neoptera</taxon>
        <taxon>Endopterygota</taxon>
        <taxon>Lepidoptera</taxon>
        <taxon>Glossata</taxon>
        <taxon>Ditrysia</taxon>
        <taxon>Papilionoidea</taxon>
        <taxon>Nymphalidae</taxon>
        <taxon>Heliconiinae</taxon>
        <taxon>Argynnini</taxon>
        <taxon>Brenthis</taxon>
    </lineage>
</organism>
<dbReference type="Proteomes" id="UP000838878">
    <property type="component" value="Chromosome 5"/>
</dbReference>
<dbReference type="GO" id="GO:0005737">
    <property type="term" value="C:cytoplasm"/>
    <property type="evidence" value="ECO:0007669"/>
    <property type="project" value="TreeGrafter"/>
</dbReference>
<dbReference type="InterPro" id="IPR016181">
    <property type="entry name" value="Acyl_CoA_acyltransferase"/>
</dbReference>
<gene>
    <name evidence="8" type="ORF">BINO364_LOCUS11323</name>
</gene>
<evidence type="ECO:0000256" key="1">
    <source>
        <dbReference type="ARBA" id="ARBA00009991"/>
    </source>
</evidence>
<reference evidence="8" key="1">
    <citation type="submission" date="2021-12" db="EMBL/GenBank/DDBJ databases">
        <authorList>
            <person name="Martin H S."/>
        </authorList>
    </citation>
    <scope>NUCLEOTIDE SEQUENCE</scope>
</reference>
<keyword evidence="5" id="KW-0012">Acyltransferase</keyword>
<dbReference type="EC" id="2.3.2.8" evidence="2"/>
<dbReference type="InterPro" id="IPR007472">
    <property type="entry name" value="N-end_Aminoacyl_Trfase_C"/>
</dbReference>
<dbReference type="AlphaFoldDB" id="A0A8J9YCL9"/>